<accession>A0AAD6SHA0</accession>
<keyword evidence="1" id="KW-0677">Repeat</keyword>
<feature type="domain" description="NACHT" evidence="2">
    <location>
        <begin position="103"/>
        <end position="246"/>
    </location>
</feature>
<dbReference type="InterPro" id="IPR056884">
    <property type="entry name" value="NPHP3-like_N"/>
</dbReference>
<dbReference type="InterPro" id="IPR027417">
    <property type="entry name" value="P-loop_NTPase"/>
</dbReference>
<dbReference type="Gene3D" id="3.40.50.300">
    <property type="entry name" value="P-loop containing nucleotide triphosphate hydrolases"/>
    <property type="match status" value="1"/>
</dbReference>
<dbReference type="Pfam" id="PF24883">
    <property type="entry name" value="NPHP3_N"/>
    <property type="match status" value="1"/>
</dbReference>
<name>A0AAD6SHA0_9AGAR</name>
<dbReference type="PANTHER" id="PTHR10039:SF16">
    <property type="entry name" value="GPI INOSITOL-DEACYLASE"/>
    <property type="match status" value="1"/>
</dbReference>
<dbReference type="Proteomes" id="UP001218188">
    <property type="component" value="Unassembled WGS sequence"/>
</dbReference>
<reference evidence="3" key="1">
    <citation type="submission" date="2023-03" db="EMBL/GenBank/DDBJ databases">
        <title>Massive genome expansion in bonnet fungi (Mycena s.s.) driven by repeated elements and novel gene families across ecological guilds.</title>
        <authorList>
            <consortium name="Lawrence Berkeley National Laboratory"/>
            <person name="Harder C.B."/>
            <person name="Miyauchi S."/>
            <person name="Viragh M."/>
            <person name="Kuo A."/>
            <person name="Thoen E."/>
            <person name="Andreopoulos B."/>
            <person name="Lu D."/>
            <person name="Skrede I."/>
            <person name="Drula E."/>
            <person name="Henrissat B."/>
            <person name="Morin E."/>
            <person name="Kohler A."/>
            <person name="Barry K."/>
            <person name="LaButti K."/>
            <person name="Morin E."/>
            <person name="Salamov A."/>
            <person name="Lipzen A."/>
            <person name="Mereny Z."/>
            <person name="Hegedus B."/>
            <person name="Baldrian P."/>
            <person name="Stursova M."/>
            <person name="Weitz H."/>
            <person name="Taylor A."/>
            <person name="Grigoriev I.V."/>
            <person name="Nagy L.G."/>
            <person name="Martin F."/>
            <person name="Kauserud H."/>
        </authorList>
    </citation>
    <scope>NUCLEOTIDE SEQUENCE</scope>
    <source>
        <strain evidence="3">CBHHK200</strain>
    </source>
</reference>
<keyword evidence="4" id="KW-1185">Reference proteome</keyword>
<dbReference type="PANTHER" id="PTHR10039">
    <property type="entry name" value="AMELOGENIN"/>
    <property type="match status" value="1"/>
</dbReference>
<organism evidence="3 4">
    <name type="scientific">Mycena alexandri</name>
    <dbReference type="NCBI Taxonomy" id="1745969"/>
    <lineage>
        <taxon>Eukaryota</taxon>
        <taxon>Fungi</taxon>
        <taxon>Dikarya</taxon>
        <taxon>Basidiomycota</taxon>
        <taxon>Agaricomycotina</taxon>
        <taxon>Agaricomycetes</taxon>
        <taxon>Agaricomycetidae</taxon>
        <taxon>Agaricales</taxon>
        <taxon>Marasmiineae</taxon>
        <taxon>Mycenaceae</taxon>
        <taxon>Mycena</taxon>
    </lineage>
</organism>
<evidence type="ECO:0000256" key="1">
    <source>
        <dbReference type="ARBA" id="ARBA00022737"/>
    </source>
</evidence>
<sequence length="496" mass="55817">MSDQKNESRTVIQVTTLHGGTGGMGGAGGVTGGAGGKGEGATMNIDGVQNMTNHILKEDLHKWLECPPDTKDRKHELKSLHHQATGGWLLRDDRFVRWKDTPSALWIKGISGTGKSVLSSTAIENITVGCPDQTAVAYFYFDFRNERQHMDIMLCSIVWQLSGRVASPYRCLQRLHETLGKGTIKPQRVHLQGVLENLLLELDQTYIVIDGLDECDKTDWKHLIELIHSLCQPTTKMPNLLFTSQPHEDFKNAFKDVTFIELGSAVSNNDIESFVSSEVPRVGNWASNGKYAKHVTEQIVQKSNGMFRMAACLLIELGRCHWKDDWEEALGDLPAELSGIYSRFLTRATSSLKAVFIEAIFRWLVFSARQIAPDELADAIAFRLDNPAFDFSDPAKSIYHPDRHRGNSDSFERLEGLIIIKERKSRWDGPSIAFAHSSVKDYIISSQFQQKFGTSICLTTDVSHRFITQTCVRYLLLFADPEHSMNEDTLRHYPIS</sequence>
<dbReference type="PROSITE" id="PS50837">
    <property type="entry name" value="NACHT"/>
    <property type="match status" value="1"/>
</dbReference>
<dbReference type="InterPro" id="IPR007111">
    <property type="entry name" value="NACHT_NTPase"/>
</dbReference>
<comment type="caution">
    <text evidence="3">The sequence shown here is derived from an EMBL/GenBank/DDBJ whole genome shotgun (WGS) entry which is preliminary data.</text>
</comment>
<dbReference type="SUPFAM" id="SSF52540">
    <property type="entry name" value="P-loop containing nucleoside triphosphate hydrolases"/>
    <property type="match status" value="1"/>
</dbReference>
<dbReference type="EMBL" id="JARJCM010000121">
    <property type="protein sequence ID" value="KAJ7027628.1"/>
    <property type="molecule type" value="Genomic_DNA"/>
</dbReference>
<proteinExistence type="predicted"/>
<evidence type="ECO:0000259" key="2">
    <source>
        <dbReference type="PROSITE" id="PS50837"/>
    </source>
</evidence>
<protein>
    <recommendedName>
        <fullName evidence="2">NACHT domain-containing protein</fullName>
    </recommendedName>
</protein>
<evidence type="ECO:0000313" key="4">
    <source>
        <dbReference type="Proteomes" id="UP001218188"/>
    </source>
</evidence>
<gene>
    <name evidence="3" type="ORF">C8F04DRAFT_1189312</name>
</gene>
<feature type="non-terminal residue" evidence="3">
    <location>
        <position position="1"/>
    </location>
</feature>
<dbReference type="AlphaFoldDB" id="A0AAD6SHA0"/>
<evidence type="ECO:0000313" key="3">
    <source>
        <dbReference type="EMBL" id="KAJ7027628.1"/>
    </source>
</evidence>